<dbReference type="Proteomes" id="UP000176628">
    <property type="component" value="Unassembled WGS sequence"/>
</dbReference>
<evidence type="ECO:0008006" key="4">
    <source>
        <dbReference type="Google" id="ProtNLM"/>
    </source>
</evidence>
<reference evidence="2 3" key="1">
    <citation type="journal article" date="2016" name="Nat. Commun.">
        <title>Thousands of microbial genomes shed light on interconnected biogeochemical processes in an aquifer system.</title>
        <authorList>
            <person name="Anantharaman K."/>
            <person name="Brown C.T."/>
            <person name="Hug L.A."/>
            <person name="Sharon I."/>
            <person name="Castelle C.J."/>
            <person name="Probst A.J."/>
            <person name="Thomas B.C."/>
            <person name="Singh A."/>
            <person name="Wilkins M.J."/>
            <person name="Karaoz U."/>
            <person name="Brodie E.L."/>
            <person name="Williams K.H."/>
            <person name="Hubbard S.S."/>
            <person name="Banfield J.F."/>
        </authorList>
    </citation>
    <scope>NUCLEOTIDE SEQUENCE [LARGE SCALE GENOMIC DNA]</scope>
</reference>
<dbReference type="GO" id="GO:0045547">
    <property type="term" value="F:ditrans,polycis-polyprenyl diphosphate synthase [(2E,6E)-farnesyl diphosphate specific] activity"/>
    <property type="evidence" value="ECO:0007669"/>
    <property type="project" value="TreeGrafter"/>
</dbReference>
<protein>
    <recommendedName>
        <fullName evidence="4">Di-trans,poly-cis-decaprenylcistransferase</fullName>
    </recommendedName>
</protein>
<evidence type="ECO:0000256" key="1">
    <source>
        <dbReference type="ARBA" id="ARBA00022679"/>
    </source>
</evidence>
<keyword evidence="1" id="KW-0808">Transferase</keyword>
<evidence type="ECO:0000313" key="3">
    <source>
        <dbReference type="Proteomes" id="UP000176628"/>
    </source>
</evidence>
<dbReference type="InterPro" id="IPR001441">
    <property type="entry name" value="UPP_synth-like"/>
</dbReference>
<accession>A0A1F5G4B1</accession>
<dbReference type="GO" id="GO:0016094">
    <property type="term" value="P:polyprenol biosynthetic process"/>
    <property type="evidence" value="ECO:0007669"/>
    <property type="project" value="TreeGrafter"/>
</dbReference>
<dbReference type="AlphaFoldDB" id="A0A1F5G4B1"/>
<dbReference type="Pfam" id="PF01255">
    <property type="entry name" value="Prenyltransf"/>
    <property type="match status" value="1"/>
</dbReference>
<gene>
    <name evidence="2" type="ORF">A2Z23_03125</name>
</gene>
<dbReference type="PANTHER" id="PTHR10291">
    <property type="entry name" value="DEHYDRODOLICHYL DIPHOSPHATE SYNTHASE FAMILY MEMBER"/>
    <property type="match status" value="1"/>
</dbReference>
<dbReference type="EMBL" id="MFAV01000010">
    <property type="protein sequence ID" value="OGD86702.1"/>
    <property type="molecule type" value="Genomic_DNA"/>
</dbReference>
<name>A0A1F5G4B1_9BACT</name>
<proteinExistence type="predicted"/>
<dbReference type="SUPFAM" id="SSF64005">
    <property type="entry name" value="Undecaprenyl diphosphate synthase"/>
    <property type="match status" value="1"/>
</dbReference>
<dbReference type="Gene3D" id="3.40.1180.10">
    <property type="entry name" value="Decaprenyl diphosphate synthase-like"/>
    <property type="match status" value="1"/>
</dbReference>
<sequence>MTTLEKLRSGFERSVIFRPLQHRQELVFPPETNLPNHVAVILDGNGTWAEKHGKPRFYGHQRGVQALKRILEQCQEWEIPVLSVWGFSTENWGRDKKEVEMIHRTSARFLRANLK</sequence>
<dbReference type="InterPro" id="IPR036424">
    <property type="entry name" value="UPP_synth-like_sf"/>
</dbReference>
<comment type="caution">
    <text evidence="2">The sequence shown here is derived from an EMBL/GenBank/DDBJ whole genome shotgun (WGS) entry which is preliminary data.</text>
</comment>
<dbReference type="PANTHER" id="PTHR10291:SF0">
    <property type="entry name" value="DEHYDRODOLICHYL DIPHOSPHATE SYNTHASE 2"/>
    <property type="match status" value="1"/>
</dbReference>
<evidence type="ECO:0000313" key="2">
    <source>
        <dbReference type="EMBL" id="OGD86702.1"/>
    </source>
</evidence>
<organism evidence="2 3">
    <name type="scientific">Candidatus Curtissbacteria bacterium RBG_16_39_7</name>
    <dbReference type="NCBI Taxonomy" id="1797707"/>
    <lineage>
        <taxon>Bacteria</taxon>
        <taxon>Candidatus Curtissiibacteriota</taxon>
    </lineage>
</organism>